<dbReference type="Gene3D" id="3.60.10.10">
    <property type="entry name" value="Endonuclease/exonuclease/phosphatase"/>
    <property type="match status" value="1"/>
</dbReference>
<dbReference type="PANTHER" id="PTHR33710">
    <property type="entry name" value="BNAC02G09200D PROTEIN"/>
    <property type="match status" value="1"/>
</dbReference>
<dbReference type="SUPFAM" id="SSF56219">
    <property type="entry name" value="DNase I-like"/>
    <property type="match status" value="1"/>
</dbReference>
<dbReference type="InterPro" id="IPR026960">
    <property type="entry name" value="RVT-Znf"/>
</dbReference>
<dbReference type="InterPro" id="IPR036691">
    <property type="entry name" value="Endo/exonu/phosph_ase_sf"/>
</dbReference>
<reference evidence="2" key="1">
    <citation type="submission" date="2023-03" db="EMBL/GenBank/DDBJ databases">
        <authorList>
            <person name="Julca I."/>
        </authorList>
    </citation>
    <scope>NUCLEOTIDE SEQUENCE</scope>
</reference>
<name>A0AAV1E6Y8_OLDCO</name>
<feature type="domain" description="Reverse transcriptase zinc-binding" evidence="1">
    <location>
        <begin position="232"/>
        <end position="314"/>
    </location>
</feature>
<protein>
    <submittedName>
        <fullName evidence="2">OLC1v1015775C1</fullName>
    </submittedName>
</protein>
<proteinExistence type="predicted"/>
<keyword evidence="3" id="KW-1185">Reference proteome</keyword>
<dbReference type="AlphaFoldDB" id="A0AAV1E6Y8"/>
<evidence type="ECO:0000259" key="1">
    <source>
        <dbReference type="Pfam" id="PF13966"/>
    </source>
</evidence>
<evidence type="ECO:0000313" key="3">
    <source>
        <dbReference type="Proteomes" id="UP001161247"/>
    </source>
</evidence>
<dbReference type="EMBL" id="OX459125">
    <property type="protein sequence ID" value="CAI9114948.1"/>
    <property type="molecule type" value="Genomic_DNA"/>
</dbReference>
<accession>A0AAV1E6Y8</accession>
<dbReference type="Proteomes" id="UP001161247">
    <property type="component" value="Chromosome 8"/>
</dbReference>
<dbReference type="PANTHER" id="PTHR33710:SF89">
    <property type="match status" value="1"/>
</dbReference>
<dbReference type="Pfam" id="PF13966">
    <property type="entry name" value="zf-RVT"/>
    <property type="match status" value="1"/>
</dbReference>
<organism evidence="2 3">
    <name type="scientific">Oldenlandia corymbosa var. corymbosa</name>
    <dbReference type="NCBI Taxonomy" id="529605"/>
    <lineage>
        <taxon>Eukaryota</taxon>
        <taxon>Viridiplantae</taxon>
        <taxon>Streptophyta</taxon>
        <taxon>Embryophyta</taxon>
        <taxon>Tracheophyta</taxon>
        <taxon>Spermatophyta</taxon>
        <taxon>Magnoliopsida</taxon>
        <taxon>eudicotyledons</taxon>
        <taxon>Gunneridae</taxon>
        <taxon>Pentapetalae</taxon>
        <taxon>asterids</taxon>
        <taxon>lamiids</taxon>
        <taxon>Gentianales</taxon>
        <taxon>Rubiaceae</taxon>
        <taxon>Rubioideae</taxon>
        <taxon>Spermacoceae</taxon>
        <taxon>Hedyotis-Oldenlandia complex</taxon>
        <taxon>Oldenlandia</taxon>
    </lineage>
</organism>
<sequence>MGDFNNILKPEEKLGGKPVLLQDFEEFQWSMEECGLRDLTQKGKMFTWCNQRVGIERIYAKLDRALVNGEWIHQYAKSIATVLIEGVSDHSPLEVQFQVQMQKRRTAFRFFNMWCLSTDFQRTVERSWAEKVEGTCMYQLCQKLKRLKHLLKQLNRIQFADIVEKANREEMQLEVMQQKLSLDPGDADFASFWEVEAKNDASWQWKQILKVRDQRKLGVVGSRWLASSNGKYTVKSGYAWFAGNETKFRDLQSIWSRMNVPKHSFIAWLAWKKRLWTKDRLTSMHMAVNDQRCLLCRLQPETIEHLFFQCTFAAVVLEKLVQWLGCRKIAASEARWRMQILNMWKGQKINRRLLWAVIAACTYHLWEERNRRLFQQLERSPEQITLLIKDEMRGRFLYCHKRKNRPAAKINL</sequence>
<gene>
    <name evidence="2" type="ORF">OLC1_LOCUS21565</name>
</gene>
<evidence type="ECO:0000313" key="2">
    <source>
        <dbReference type="EMBL" id="CAI9114948.1"/>
    </source>
</evidence>